<dbReference type="NCBIfam" id="TIGR02185">
    <property type="entry name" value="Trep_Strep"/>
    <property type="match status" value="1"/>
</dbReference>
<keyword evidence="3" id="KW-1185">Reference proteome</keyword>
<comment type="caution">
    <text evidence="2">The sequence shown here is derived from an EMBL/GenBank/DDBJ whole genome shotgun (WGS) entry which is preliminary data.</text>
</comment>
<reference evidence="2 3" key="1">
    <citation type="submission" date="2019-03" db="EMBL/GenBank/DDBJ databases">
        <title>Genomic Encyclopedia of Type Strains, Phase IV (KMG-IV): sequencing the most valuable type-strain genomes for metagenomic binning, comparative biology and taxonomic classification.</title>
        <authorList>
            <person name="Goeker M."/>
        </authorList>
    </citation>
    <scope>NUCLEOTIDE SEQUENCE [LARGE SCALE GENOMIC DNA]</scope>
    <source>
        <strain evidence="2 3">DSM 100556</strain>
    </source>
</reference>
<dbReference type="Pfam" id="PF09605">
    <property type="entry name" value="Trep_Strep"/>
    <property type="match status" value="1"/>
</dbReference>
<feature type="transmembrane region" description="Helical" evidence="1">
    <location>
        <begin position="66"/>
        <end position="83"/>
    </location>
</feature>
<dbReference type="STRING" id="1469948.GCA_000732725_04121"/>
<dbReference type="OrthoDB" id="9781459at2"/>
<evidence type="ECO:0000313" key="3">
    <source>
        <dbReference type="Proteomes" id="UP000295718"/>
    </source>
</evidence>
<feature type="transmembrane region" description="Helical" evidence="1">
    <location>
        <begin position="38"/>
        <end position="59"/>
    </location>
</feature>
<proteinExistence type="predicted"/>
<evidence type="ECO:0000256" key="1">
    <source>
        <dbReference type="SAM" id="Phobius"/>
    </source>
</evidence>
<keyword evidence="1" id="KW-0812">Transmembrane</keyword>
<gene>
    <name evidence="2" type="ORF">EDD76_11511</name>
</gene>
<keyword evidence="1" id="KW-1133">Transmembrane helix</keyword>
<dbReference type="RefSeq" id="WP_031392739.1">
    <property type="nucleotide sequence ID" value="NZ_JPNB01000003.1"/>
</dbReference>
<protein>
    <submittedName>
        <fullName evidence="2">Energy-coupling factor transport system substrate-specific component</fullName>
    </submittedName>
</protein>
<feature type="transmembrane region" description="Helical" evidence="1">
    <location>
        <begin position="161"/>
        <end position="181"/>
    </location>
</feature>
<name>A0A4R1QNN5_9FIRM</name>
<dbReference type="AlphaFoldDB" id="A0A4R1QNN5"/>
<dbReference type="InterPro" id="IPR011733">
    <property type="entry name" value="CHP02185_IM"/>
</dbReference>
<dbReference type="Proteomes" id="UP000295718">
    <property type="component" value="Unassembled WGS sequence"/>
</dbReference>
<feature type="transmembrane region" description="Helical" evidence="1">
    <location>
        <begin position="112"/>
        <end position="134"/>
    </location>
</feature>
<feature type="transmembrane region" description="Helical" evidence="1">
    <location>
        <begin position="12"/>
        <end position="32"/>
    </location>
</feature>
<evidence type="ECO:0000313" key="2">
    <source>
        <dbReference type="EMBL" id="TCL55379.1"/>
    </source>
</evidence>
<dbReference type="EMBL" id="SLUO01000015">
    <property type="protein sequence ID" value="TCL55379.1"/>
    <property type="molecule type" value="Genomic_DNA"/>
</dbReference>
<accession>A0A4R1QNN5</accession>
<sequence>MSEKTKLKSKDLIVAGAFAALYVVVLFITVGLTGFIPVLYLMAPLILGVVLGSIYMLYVTKVPKRGAIFILAVAVGLVTSMGGVWLAGVWSLLCGLIAELIAYAGKYRSRKLYIISYMVFACTGMGPFWLLVFAKEAFLQACLNYYNQDYVNKLDALTPSWFIFVLLGLALIGGLIGGLLGNKLLKKHFEKAGVV</sequence>
<organism evidence="2 3">
    <name type="scientific">Kineothrix alysoides</name>
    <dbReference type="NCBI Taxonomy" id="1469948"/>
    <lineage>
        <taxon>Bacteria</taxon>
        <taxon>Bacillati</taxon>
        <taxon>Bacillota</taxon>
        <taxon>Clostridia</taxon>
        <taxon>Lachnospirales</taxon>
        <taxon>Lachnospiraceae</taxon>
        <taxon>Kineothrix</taxon>
    </lineage>
</organism>
<keyword evidence="1" id="KW-0472">Membrane</keyword>
<feature type="transmembrane region" description="Helical" evidence="1">
    <location>
        <begin position="89"/>
        <end position="105"/>
    </location>
</feature>